<dbReference type="InterPro" id="IPR037214">
    <property type="entry name" value="TROVE_dom_sf"/>
</dbReference>
<protein>
    <submittedName>
        <fullName evidence="8">Ribonucleoprotein related-protein TROVE Domain</fullName>
    </submittedName>
</protein>
<dbReference type="GO" id="GO:1990904">
    <property type="term" value="C:ribonucleoprotein complex"/>
    <property type="evidence" value="ECO:0007669"/>
    <property type="project" value="UniProtKB-KW"/>
</dbReference>
<dbReference type="SUPFAM" id="SSF53300">
    <property type="entry name" value="vWA-like"/>
    <property type="match status" value="1"/>
</dbReference>
<dbReference type="InterPro" id="IPR040322">
    <property type="entry name" value="TROVE2"/>
</dbReference>
<evidence type="ECO:0000256" key="4">
    <source>
        <dbReference type="ARBA" id="ARBA00022723"/>
    </source>
</evidence>
<dbReference type="SUPFAM" id="SSF140864">
    <property type="entry name" value="TROVE domain-like"/>
    <property type="match status" value="1"/>
</dbReference>
<dbReference type="PANTHER" id="PTHR14202">
    <property type="entry name" value="60 KDA RIBONUCLEOPROTEIN SSA/RO"/>
    <property type="match status" value="1"/>
</dbReference>
<dbReference type="PANTHER" id="PTHR14202:SF0">
    <property type="entry name" value="RNA-BINDING PROTEIN RO60"/>
    <property type="match status" value="1"/>
</dbReference>
<dbReference type="OrthoDB" id="208855at2"/>
<evidence type="ECO:0000313" key="9">
    <source>
        <dbReference type="Proteomes" id="UP000023435"/>
    </source>
</evidence>
<dbReference type="InterPro" id="IPR008858">
    <property type="entry name" value="TROVE_dom"/>
</dbReference>
<dbReference type="InterPro" id="IPR056800">
    <property type="entry name" value="vWA_Ro60"/>
</dbReference>
<reference evidence="8 9" key="1">
    <citation type="journal article" date="2014" name="Genome Announc.">
        <title>Draft Genome Sequence of Lysobacter capsici AZ78, a Bacterium Antagonistic to Plant-Pathogenic Oomycetes.</title>
        <authorList>
            <person name="Puopolo G."/>
            <person name="Sonego P."/>
            <person name="Engelen K."/>
            <person name="Pertot I."/>
        </authorList>
    </citation>
    <scope>NUCLEOTIDE SEQUENCE [LARGE SCALE GENOMIC DNA]</scope>
    <source>
        <strain evidence="8 9">AZ78</strain>
    </source>
</reference>
<feature type="domain" description="TROVE" evidence="7">
    <location>
        <begin position="20"/>
        <end position="324"/>
    </location>
</feature>
<keyword evidence="5" id="KW-0694">RNA-binding</keyword>
<dbReference type="EMBL" id="JAJA02000001">
    <property type="protein sequence ID" value="KWS06482.1"/>
    <property type="molecule type" value="Genomic_DNA"/>
</dbReference>
<keyword evidence="3" id="KW-0963">Cytoplasm</keyword>
<proteinExistence type="inferred from homology"/>
<dbReference type="GO" id="GO:0005737">
    <property type="term" value="C:cytoplasm"/>
    <property type="evidence" value="ECO:0007669"/>
    <property type="project" value="UniProtKB-SubCell"/>
</dbReference>
<comment type="subcellular location">
    <subcellularLocation>
        <location evidence="1">Cytoplasm</location>
    </subcellularLocation>
</comment>
<keyword evidence="4" id="KW-0479">Metal-binding</keyword>
<evidence type="ECO:0000256" key="1">
    <source>
        <dbReference type="ARBA" id="ARBA00004496"/>
    </source>
</evidence>
<evidence type="ECO:0000256" key="5">
    <source>
        <dbReference type="ARBA" id="ARBA00022884"/>
    </source>
</evidence>
<comment type="caution">
    <text evidence="8">The sequence shown here is derived from an EMBL/GenBank/DDBJ whole genome shotgun (WGS) entry which is preliminary data.</text>
</comment>
<dbReference type="Pfam" id="PF05731">
    <property type="entry name" value="TROVE"/>
    <property type="match status" value="1"/>
</dbReference>
<gene>
    <name evidence="8" type="ORF">AZ78_4038</name>
</gene>
<dbReference type="Pfam" id="PF25045">
    <property type="entry name" value="vWA_Ro60"/>
    <property type="match status" value="1"/>
</dbReference>
<sequence>MANFNLFASTRGPALPAATSRNEAGGLAYARRPESALALYAATGCLNNTFYASAEQQLDHVLKLCAQVEPAFVAKTAIYTRQRGHMKDMPALLLASLTSRDGEAFERAFGRVIDNGRMLRNFVQIVRSGQVGRKSLGSRPKRLVRQWLDRASVDQLLNAAIGNQPSLADVIKMVHPKPADAERAALYAWLLGKPVDEAALPAKVRAYEAFKRSQSAPMPKLPMQYFSSLPLTTSHWIHLARTVSWQTLRMNLNTFQRHGVFDDKGVVYEIVARLTDADEIRNARVFPYQLLSAYHAASGLPAAIVEALQDAMEIATRQVPALDGDVVVAVDVSGSMASPVTGYRKGATTKMRCVDVAALVAACIQRNHKGARVMPFDIEVRKLRLNPRDSVMTLATQLAGLCGGGTAVSAPLAQLNRDKSRVDLLVLVSDNESWRDTRNGGATATMREWAQIKARCPDARLVCIDLQPTATSQTVESPDVLHIGGFSDAVFDLLAVYAAQGGTATRWVERIDSIAL</sequence>
<dbReference type="InterPro" id="IPR036465">
    <property type="entry name" value="vWFA_dom_sf"/>
</dbReference>
<evidence type="ECO:0000256" key="2">
    <source>
        <dbReference type="ARBA" id="ARBA00007814"/>
    </source>
</evidence>
<evidence type="ECO:0000256" key="3">
    <source>
        <dbReference type="ARBA" id="ARBA00022490"/>
    </source>
</evidence>
<evidence type="ECO:0000313" key="8">
    <source>
        <dbReference type="EMBL" id="KWS06482.1"/>
    </source>
</evidence>
<dbReference type="GO" id="GO:0046872">
    <property type="term" value="F:metal ion binding"/>
    <property type="evidence" value="ECO:0007669"/>
    <property type="project" value="UniProtKB-KW"/>
</dbReference>
<organism evidence="8 9">
    <name type="scientific">Lysobacter capsici AZ78</name>
    <dbReference type="NCBI Taxonomy" id="1444315"/>
    <lineage>
        <taxon>Bacteria</taxon>
        <taxon>Pseudomonadati</taxon>
        <taxon>Pseudomonadota</taxon>
        <taxon>Gammaproteobacteria</taxon>
        <taxon>Lysobacterales</taxon>
        <taxon>Lysobacteraceae</taxon>
        <taxon>Lysobacter</taxon>
    </lineage>
</organism>
<dbReference type="Proteomes" id="UP000023435">
    <property type="component" value="Unassembled WGS sequence"/>
</dbReference>
<comment type="similarity">
    <text evidence="2">Belongs to the Ro 60 kDa family.</text>
</comment>
<keyword evidence="9" id="KW-1185">Reference proteome</keyword>
<evidence type="ECO:0000256" key="6">
    <source>
        <dbReference type="ARBA" id="ARBA00023274"/>
    </source>
</evidence>
<dbReference type="Gene3D" id="3.40.50.410">
    <property type="entry name" value="von Willebrand factor, type A domain"/>
    <property type="match status" value="1"/>
</dbReference>
<keyword evidence="6 8" id="KW-0687">Ribonucleoprotein</keyword>
<dbReference type="RefSeq" id="WP_036106612.1">
    <property type="nucleotide sequence ID" value="NZ_JAJA02000001.1"/>
</dbReference>
<accession>A0A108UCC8</accession>
<dbReference type="AlphaFoldDB" id="A0A108UCC8"/>
<dbReference type="GO" id="GO:0003723">
    <property type="term" value="F:RNA binding"/>
    <property type="evidence" value="ECO:0007669"/>
    <property type="project" value="UniProtKB-KW"/>
</dbReference>
<dbReference type="PROSITE" id="PS50988">
    <property type="entry name" value="TROVE"/>
    <property type="match status" value="1"/>
</dbReference>
<name>A0A108UCC8_9GAMM</name>
<evidence type="ECO:0000259" key="7">
    <source>
        <dbReference type="PROSITE" id="PS50988"/>
    </source>
</evidence>